<dbReference type="PATRIC" id="fig|1444770.3.peg.548"/>
<dbReference type="EMBL" id="JDSQ01000003">
    <property type="protein sequence ID" value="EWS78994.1"/>
    <property type="molecule type" value="Genomic_DNA"/>
</dbReference>
<sequence>MRLLRIRVRWHRGQITTVTKVAVPSLGALVAMSDDMLAAAMLNINITSTVTANVSAGWQIQSLATTRDLRLLVAVAVLVSPNLATPVLDMWPNTTTSGNFKVTIALGIASR</sequence>
<dbReference type="RefSeq" id="WP_051482250.1">
    <property type="nucleotide sequence ID" value="NZ_JAJPPQ010000001.1"/>
</dbReference>
<dbReference type="Proteomes" id="UP000020406">
    <property type="component" value="Unassembled WGS sequence"/>
</dbReference>
<name>Z9JLE6_9GAMM</name>
<dbReference type="AlphaFoldDB" id="Z9JLE6"/>
<gene>
    <name evidence="1" type="ORF">AF72_02255</name>
</gene>
<evidence type="ECO:0000313" key="2">
    <source>
        <dbReference type="Proteomes" id="UP000020406"/>
    </source>
</evidence>
<proteinExistence type="predicted"/>
<evidence type="ECO:0000313" key="1">
    <source>
        <dbReference type="EMBL" id="EWS78994.1"/>
    </source>
</evidence>
<organism evidence="1 2">
    <name type="scientific">Xylella taiwanensis</name>
    <dbReference type="NCBI Taxonomy" id="1444770"/>
    <lineage>
        <taxon>Bacteria</taxon>
        <taxon>Pseudomonadati</taxon>
        <taxon>Pseudomonadota</taxon>
        <taxon>Gammaproteobacteria</taxon>
        <taxon>Lysobacterales</taxon>
        <taxon>Lysobacteraceae</taxon>
        <taxon>Xylella</taxon>
    </lineage>
</organism>
<reference evidence="1 2" key="1">
    <citation type="journal article" date="2014" name="Genome Announc.">
        <title>Draft Genome Sequence of Xylella fastidiosa Pear Leaf Scorch Strain in Taiwan.</title>
        <authorList>
            <person name="Su C.C."/>
            <person name="Deng W.L."/>
            <person name="Jan F.J."/>
            <person name="Chang C.J."/>
            <person name="Huang H."/>
            <person name="Chen J."/>
        </authorList>
    </citation>
    <scope>NUCLEOTIDE SEQUENCE [LARGE SCALE GENOMIC DNA]</scope>
    <source>
        <strain evidence="1 2">PLS229</strain>
    </source>
</reference>
<accession>Z9JLE6</accession>
<dbReference type="STRING" id="1444770.AF72_02255"/>
<comment type="caution">
    <text evidence="1">The sequence shown here is derived from an EMBL/GenBank/DDBJ whole genome shotgun (WGS) entry which is preliminary data.</text>
</comment>
<protein>
    <submittedName>
        <fullName evidence="1">Uncharacterized protein</fullName>
    </submittedName>
</protein>